<dbReference type="InterPro" id="IPR013766">
    <property type="entry name" value="Thioredoxin_domain"/>
</dbReference>
<proteinExistence type="predicted"/>
<dbReference type="EMBL" id="JACIJO010000003">
    <property type="protein sequence ID" value="MBB6327836.1"/>
    <property type="molecule type" value="Genomic_DNA"/>
</dbReference>
<reference evidence="2 3" key="1">
    <citation type="submission" date="2020-08" db="EMBL/GenBank/DDBJ databases">
        <title>Genomic Encyclopedia of Type Strains, Phase IV (KMG-IV): sequencing the most valuable type-strain genomes for metagenomic binning, comparative biology and taxonomic classification.</title>
        <authorList>
            <person name="Goeker M."/>
        </authorList>
    </citation>
    <scope>NUCLEOTIDE SEQUENCE [LARGE SCALE GENOMIC DNA]</scope>
    <source>
        <strain evidence="2 3">DSM 102044</strain>
    </source>
</reference>
<protein>
    <submittedName>
        <fullName evidence="2">Thiol-disulfide isomerase/thioredoxin</fullName>
    </submittedName>
</protein>
<sequence>MKNYLRDKGAVFRQPQADISQKRSDFIPQAEGLCISNFLNQKWFVKTFLILSILLSSINEVSSQVACSPPGIELVDNPGIPALAGFHRSGETRSDTFYSVTAQDIDGGHAPAVVSHNHVAGHSNTVMLSGAEALVDNSISLGQGSLGSPANNAVLIYMELAKKGELDTLTFETVPFQVSRLHPNFRQKEHFLVGRKGSFLEGVNPVSDQMFLFESYDYQEPGYFSLKMGEEGILENYLLFPGDSIKVRIQDVAHRISFAGPDAALFECQYQMALAGDQRRFSRPSQMITDDAEKFLSRDNYRDRYLTAKNSFGSSLELVEYGKEELEEWMEQWNVPVAKLPEWKVLESYRDRISPEAYEILLADLIGNYRAALLGKFRNEMYGRAVHSHDSLLVSELKELFLEDLYEIDSFSPVLDFSSGWLFYQYEQAYLKALITNTSFSKGVQESYSGDLMANILLKFLMDKFQQIPTKSSFMERIAPFMVTADQKGQLEEYRSKYVSGIPIQDFLFEDRKGKVYSKADFADQLTLFYFWSTGCGASENFYQETFDELAKEFRDSEQVTLVAVNASPTAELWKRGLSSGNYTSDKLLNLYMGAEAQGWKSHYNIHMFPQLMMMDPKGRNLEILFLGQDAASIRDQIESALSVGGNDNVSSKD</sequence>
<dbReference type="Gene3D" id="3.40.30.10">
    <property type="entry name" value="Glutaredoxin"/>
    <property type="match status" value="1"/>
</dbReference>
<dbReference type="GO" id="GO:0016853">
    <property type="term" value="F:isomerase activity"/>
    <property type="evidence" value="ECO:0007669"/>
    <property type="project" value="UniProtKB-KW"/>
</dbReference>
<dbReference type="SUPFAM" id="SSF52833">
    <property type="entry name" value="Thioredoxin-like"/>
    <property type="match status" value="1"/>
</dbReference>
<dbReference type="PROSITE" id="PS51352">
    <property type="entry name" value="THIOREDOXIN_2"/>
    <property type="match status" value="1"/>
</dbReference>
<evidence type="ECO:0000259" key="1">
    <source>
        <dbReference type="PROSITE" id="PS51352"/>
    </source>
</evidence>
<evidence type="ECO:0000313" key="3">
    <source>
        <dbReference type="Proteomes" id="UP000588604"/>
    </source>
</evidence>
<dbReference type="RefSeq" id="WP_184496587.1">
    <property type="nucleotide sequence ID" value="NZ_JACIJO010000003.1"/>
</dbReference>
<feature type="domain" description="Thioredoxin" evidence="1">
    <location>
        <begin position="498"/>
        <end position="643"/>
    </location>
</feature>
<organism evidence="2 3">
    <name type="scientific">Algoriphagus iocasae</name>
    <dbReference type="NCBI Taxonomy" id="1836499"/>
    <lineage>
        <taxon>Bacteria</taxon>
        <taxon>Pseudomonadati</taxon>
        <taxon>Bacteroidota</taxon>
        <taxon>Cytophagia</taxon>
        <taxon>Cytophagales</taxon>
        <taxon>Cyclobacteriaceae</taxon>
        <taxon>Algoriphagus</taxon>
    </lineage>
</organism>
<dbReference type="InterPro" id="IPR036249">
    <property type="entry name" value="Thioredoxin-like_sf"/>
</dbReference>
<evidence type="ECO:0000313" key="2">
    <source>
        <dbReference type="EMBL" id="MBB6327836.1"/>
    </source>
</evidence>
<comment type="caution">
    <text evidence="2">The sequence shown here is derived from an EMBL/GenBank/DDBJ whole genome shotgun (WGS) entry which is preliminary data.</text>
</comment>
<name>A0A841MUR6_9BACT</name>
<keyword evidence="2" id="KW-0413">Isomerase</keyword>
<dbReference type="Proteomes" id="UP000588604">
    <property type="component" value="Unassembled WGS sequence"/>
</dbReference>
<gene>
    <name evidence="2" type="ORF">FHS59_003479</name>
</gene>
<keyword evidence="3" id="KW-1185">Reference proteome</keyword>
<dbReference type="AlphaFoldDB" id="A0A841MUR6"/>
<accession>A0A841MUR6</accession>